<evidence type="ECO:0000313" key="3">
    <source>
        <dbReference type="Proteomes" id="UP000092730"/>
    </source>
</evidence>
<protein>
    <submittedName>
        <fullName evidence="1">Uncharacterized protein</fullName>
    </submittedName>
</protein>
<dbReference type="EMBL" id="KI894024">
    <property type="protein sequence ID" value="OCF22811.1"/>
    <property type="molecule type" value="Genomic_DNA"/>
</dbReference>
<evidence type="ECO:0000313" key="1">
    <source>
        <dbReference type="EMBL" id="OCF22811.1"/>
    </source>
</evidence>
<gene>
    <name evidence="1" type="ORF">I302_07152</name>
    <name evidence="2" type="ORF">I302_108472</name>
</gene>
<dbReference type="Proteomes" id="UP000092730">
    <property type="component" value="Chromosome 7"/>
</dbReference>
<proteinExistence type="predicted"/>
<dbReference type="AlphaFoldDB" id="A0A1B9FVN8"/>
<organism evidence="1">
    <name type="scientific">Kwoniella bestiolae CBS 10118</name>
    <dbReference type="NCBI Taxonomy" id="1296100"/>
    <lineage>
        <taxon>Eukaryota</taxon>
        <taxon>Fungi</taxon>
        <taxon>Dikarya</taxon>
        <taxon>Basidiomycota</taxon>
        <taxon>Agaricomycotina</taxon>
        <taxon>Tremellomycetes</taxon>
        <taxon>Tremellales</taxon>
        <taxon>Cryptococcaceae</taxon>
        <taxon>Kwoniella</taxon>
    </lineage>
</organism>
<reference evidence="2" key="4">
    <citation type="submission" date="2024-02" db="EMBL/GenBank/DDBJ databases">
        <title>Comparative genomics of Cryptococcus and Kwoniella reveals pathogenesis evolution and contrasting modes of karyotype evolution via chromosome fusion or intercentromeric recombination.</title>
        <authorList>
            <person name="Coelho M.A."/>
            <person name="David-Palma M."/>
            <person name="Shea T."/>
            <person name="Bowers K."/>
            <person name="McGinley-Smith S."/>
            <person name="Mohammad A.W."/>
            <person name="Gnirke A."/>
            <person name="Yurkov A.M."/>
            <person name="Nowrousian M."/>
            <person name="Sun S."/>
            <person name="Cuomo C.A."/>
            <person name="Heitman J."/>
        </authorList>
    </citation>
    <scope>NUCLEOTIDE SEQUENCE</scope>
    <source>
        <strain evidence="2">CBS 10118</strain>
    </source>
</reference>
<sequence>MSNTSNNAARTETALTPGVLRALGSVTIHNSNITDILLASAYAQYYTQKRRLDAIENKGHLHICSLDEVRSTVESWVNADGVVMDQVLGLGNLMEKSRKAGWDNDLMRPVVVQKNRVYVDAETNRTYLFHHKNILPAIGIISTLSPAGCLASTILSMEALRLTQTRYDDVFATNPTEEGKAIQAAMKRIQDEINEIYEIECDIPHNISELAKVDPKELKAPLDKLTERLDSLIYSNQAGSS</sequence>
<dbReference type="GeneID" id="30211551"/>
<reference evidence="2" key="2">
    <citation type="submission" date="2013-07" db="EMBL/GenBank/DDBJ databases">
        <authorList>
            <consortium name="The Broad Institute Genome Sequencing Platform"/>
            <person name="Cuomo C."/>
            <person name="Litvintseva A."/>
            <person name="Chen Y."/>
            <person name="Heitman J."/>
            <person name="Sun S."/>
            <person name="Springer D."/>
            <person name="Dromer F."/>
            <person name="Young S.K."/>
            <person name="Zeng Q."/>
            <person name="Gargeya S."/>
            <person name="Fitzgerald M."/>
            <person name="Abouelleil A."/>
            <person name="Alvarado L."/>
            <person name="Berlin A.M."/>
            <person name="Chapman S.B."/>
            <person name="Dewar J."/>
            <person name="Goldberg J."/>
            <person name="Griggs A."/>
            <person name="Gujja S."/>
            <person name="Hansen M."/>
            <person name="Howarth C."/>
            <person name="Imamovic A."/>
            <person name="Larimer J."/>
            <person name="McCowan C."/>
            <person name="Murphy C."/>
            <person name="Pearson M."/>
            <person name="Priest M."/>
            <person name="Roberts A."/>
            <person name="Saif S."/>
            <person name="Shea T."/>
            <person name="Sykes S."/>
            <person name="Wortman J."/>
            <person name="Nusbaum C."/>
            <person name="Birren B."/>
        </authorList>
    </citation>
    <scope>NUCLEOTIDE SEQUENCE</scope>
    <source>
        <strain evidence="2">CBS 10118</strain>
    </source>
</reference>
<name>A0A1B9FVN8_9TREE</name>
<dbReference type="EMBL" id="CP144547">
    <property type="protein sequence ID" value="WVW86424.1"/>
    <property type="molecule type" value="Genomic_DNA"/>
</dbReference>
<dbReference type="RefSeq" id="XP_019043881.1">
    <property type="nucleotide sequence ID" value="XM_019193758.1"/>
</dbReference>
<reference evidence="1" key="1">
    <citation type="submission" date="2013-07" db="EMBL/GenBank/DDBJ databases">
        <title>The Genome Sequence of Cryptococcus bestiolae CBS10118.</title>
        <authorList>
            <consortium name="The Broad Institute Genome Sequencing Platform"/>
            <person name="Cuomo C."/>
            <person name="Litvintseva A."/>
            <person name="Chen Y."/>
            <person name="Heitman J."/>
            <person name="Sun S."/>
            <person name="Springer D."/>
            <person name="Dromer F."/>
            <person name="Young S.K."/>
            <person name="Zeng Q."/>
            <person name="Gargeya S."/>
            <person name="Fitzgerald M."/>
            <person name="Abouelleil A."/>
            <person name="Alvarado L."/>
            <person name="Berlin A.M."/>
            <person name="Chapman S.B."/>
            <person name="Dewar J."/>
            <person name="Goldberg J."/>
            <person name="Griggs A."/>
            <person name="Gujja S."/>
            <person name="Hansen M."/>
            <person name="Howarth C."/>
            <person name="Imamovic A."/>
            <person name="Larimer J."/>
            <person name="McCowan C."/>
            <person name="Murphy C."/>
            <person name="Pearson M."/>
            <person name="Priest M."/>
            <person name="Roberts A."/>
            <person name="Saif S."/>
            <person name="Shea T."/>
            <person name="Sykes S."/>
            <person name="Wortman J."/>
            <person name="Nusbaum C."/>
            <person name="Birren B."/>
        </authorList>
    </citation>
    <scope>NUCLEOTIDE SEQUENCE [LARGE SCALE GENOMIC DNA]</scope>
    <source>
        <strain evidence="1">CBS 10118</strain>
    </source>
</reference>
<reference evidence="1" key="3">
    <citation type="submission" date="2014-01" db="EMBL/GenBank/DDBJ databases">
        <title>Evolution of pathogenesis and genome organization in the Tremellales.</title>
        <authorList>
            <person name="Cuomo C."/>
            <person name="Litvintseva A."/>
            <person name="Heitman J."/>
            <person name="Chen Y."/>
            <person name="Sun S."/>
            <person name="Springer D."/>
            <person name="Dromer F."/>
            <person name="Young S."/>
            <person name="Zeng Q."/>
            <person name="Chapman S."/>
            <person name="Gujja S."/>
            <person name="Saif S."/>
            <person name="Birren B."/>
        </authorList>
    </citation>
    <scope>NUCLEOTIDE SEQUENCE</scope>
    <source>
        <strain evidence="1">CBS 10118</strain>
    </source>
</reference>
<accession>A0A1B9FVN8</accession>
<dbReference type="VEuPathDB" id="FungiDB:I302_07152"/>
<keyword evidence="3" id="KW-1185">Reference proteome</keyword>
<dbReference type="KEGG" id="kbi:30211551"/>
<evidence type="ECO:0000313" key="2">
    <source>
        <dbReference type="EMBL" id="WVW86424.1"/>
    </source>
</evidence>